<evidence type="ECO:0000313" key="3">
    <source>
        <dbReference type="EMBL" id="PRX66827.1"/>
    </source>
</evidence>
<feature type="signal peptide" evidence="2">
    <location>
        <begin position="1"/>
        <end position="20"/>
    </location>
</feature>
<reference evidence="3 4" key="1">
    <citation type="submission" date="2018-03" db="EMBL/GenBank/DDBJ databases">
        <title>Genomic Encyclopedia of Type Strains, Phase III (KMG-III): the genomes of soil and plant-associated and newly described type strains.</title>
        <authorList>
            <person name="Whitman W."/>
        </authorList>
    </citation>
    <scope>NUCLEOTIDE SEQUENCE [LARGE SCALE GENOMIC DNA]</scope>
    <source>
        <strain evidence="3 4">CGMCC 4.7104</strain>
    </source>
</reference>
<name>A0A2T0N407_9ACTN</name>
<evidence type="ECO:0000256" key="1">
    <source>
        <dbReference type="SAM" id="MobiDB-lite"/>
    </source>
</evidence>
<organism evidence="3 4">
    <name type="scientific">Nonomuraea fuscirosea</name>
    <dbReference type="NCBI Taxonomy" id="1291556"/>
    <lineage>
        <taxon>Bacteria</taxon>
        <taxon>Bacillati</taxon>
        <taxon>Actinomycetota</taxon>
        <taxon>Actinomycetes</taxon>
        <taxon>Streptosporangiales</taxon>
        <taxon>Streptosporangiaceae</taxon>
        <taxon>Nonomuraea</taxon>
    </lineage>
</organism>
<evidence type="ECO:0000256" key="2">
    <source>
        <dbReference type="SAM" id="SignalP"/>
    </source>
</evidence>
<protein>
    <submittedName>
        <fullName evidence="3">Uncharacterized protein</fullName>
    </submittedName>
</protein>
<dbReference type="PROSITE" id="PS51257">
    <property type="entry name" value="PROKAR_LIPOPROTEIN"/>
    <property type="match status" value="1"/>
</dbReference>
<evidence type="ECO:0000313" key="4">
    <source>
        <dbReference type="Proteomes" id="UP000238312"/>
    </source>
</evidence>
<accession>A0A2T0N407</accession>
<gene>
    <name evidence="3" type="ORF">B0I32_105267</name>
</gene>
<comment type="caution">
    <text evidence="3">The sequence shown here is derived from an EMBL/GenBank/DDBJ whole genome shotgun (WGS) entry which is preliminary data.</text>
</comment>
<feature type="chain" id="PRO_5038513410" evidence="2">
    <location>
        <begin position="21"/>
        <end position="153"/>
    </location>
</feature>
<dbReference type="EMBL" id="PVNG01000005">
    <property type="protein sequence ID" value="PRX66827.1"/>
    <property type="molecule type" value="Genomic_DNA"/>
</dbReference>
<keyword evidence="2" id="KW-0732">Signal</keyword>
<dbReference type="Proteomes" id="UP000238312">
    <property type="component" value="Unassembled WGS sequence"/>
</dbReference>
<proteinExistence type="predicted"/>
<keyword evidence="4" id="KW-1185">Reference proteome</keyword>
<dbReference type="AlphaFoldDB" id="A0A2T0N407"/>
<feature type="region of interest" description="Disordered" evidence="1">
    <location>
        <begin position="112"/>
        <end position="141"/>
    </location>
</feature>
<sequence length="153" mass="16813">MSARRRRRVAALLAALPLAAACSSPPPPVPPPGEQARAISLPFDRYNFTPADLSVIERAEDLLVGDCMPSRGLAWETLPPSAEEDLEPPNRRRYGVVEPEIARRYGYHVAPDRPSVARRSAAGESRTASLSEQQRRAEGWRYDDPLTAIAAAR</sequence>